<reference evidence="1" key="1">
    <citation type="submission" date="2021-04" db="EMBL/GenBank/DDBJ databases">
        <authorList>
            <person name="Chebbi M.A.C M."/>
        </authorList>
    </citation>
    <scope>NUCLEOTIDE SEQUENCE</scope>
</reference>
<dbReference type="AlphaFoldDB" id="A0A8J2E970"/>
<dbReference type="Proteomes" id="UP000786811">
    <property type="component" value="Unassembled WGS sequence"/>
</dbReference>
<organism evidence="1 2">
    <name type="scientific">Cotesia congregata</name>
    <name type="common">Parasitoid wasp</name>
    <name type="synonym">Apanteles congregatus</name>
    <dbReference type="NCBI Taxonomy" id="51543"/>
    <lineage>
        <taxon>Eukaryota</taxon>
        <taxon>Metazoa</taxon>
        <taxon>Ecdysozoa</taxon>
        <taxon>Arthropoda</taxon>
        <taxon>Hexapoda</taxon>
        <taxon>Insecta</taxon>
        <taxon>Pterygota</taxon>
        <taxon>Neoptera</taxon>
        <taxon>Endopterygota</taxon>
        <taxon>Hymenoptera</taxon>
        <taxon>Apocrita</taxon>
        <taxon>Ichneumonoidea</taxon>
        <taxon>Braconidae</taxon>
        <taxon>Microgastrinae</taxon>
        <taxon>Cotesia</taxon>
    </lineage>
</organism>
<sequence>MSQLTDLEVKQETQNVLENINEMTKKIKAEFKLINQLIDSNGQLGKLANEANQKLINQAQELGKKVTLDAEDSDEVGGNHELRSSIDAVTQKLMGIMEDL</sequence>
<dbReference type="EMBL" id="CAJNRD030001114">
    <property type="protein sequence ID" value="CAG5073898.1"/>
    <property type="molecule type" value="Genomic_DNA"/>
</dbReference>
<evidence type="ECO:0000313" key="1">
    <source>
        <dbReference type="EMBL" id="CAG5073898.1"/>
    </source>
</evidence>
<keyword evidence="2" id="KW-1185">Reference proteome</keyword>
<evidence type="ECO:0000313" key="2">
    <source>
        <dbReference type="Proteomes" id="UP000786811"/>
    </source>
</evidence>
<name>A0A8J2E970_COTCN</name>
<protein>
    <submittedName>
        <fullName evidence="1">Uncharacterized protein</fullName>
    </submittedName>
</protein>
<gene>
    <name evidence="1" type="ORF">HICCMSTLAB_LOCUS670</name>
</gene>
<comment type="caution">
    <text evidence="1">The sequence shown here is derived from an EMBL/GenBank/DDBJ whole genome shotgun (WGS) entry which is preliminary data.</text>
</comment>
<accession>A0A8J2E970</accession>
<proteinExistence type="predicted"/>